<comment type="caution">
    <text evidence="2">The sequence shown here is derived from an EMBL/GenBank/DDBJ whole genome shotgun (WGS) entry which is preliminary data.</text>
</comment>
<feature type="non-terminal residue" evidence="2">
    <location>
        <position position="1"/>
    </location>
</feature>
<gene>
    <name evidence="2" type="ORF">G4B88_008921</name>
</gene>
<dbReference type="InterPro" id="IPR002156">
    <property type="entry name" value="RNaseH_domain"/>
</dbReference>
<evidence type="ECO:0000313" key="2">
    <source>
        <dbReference type="EMBL" id="KAF4397075.1"/>
    </source>
</evidence>
<evidence type="ECO:0000259" key="1">
    <source>
        <dbReference type="Pfam" id="PF13456"/>
    </source>
</evidence>
<proteinExistence type="predicted"/>
<name>A0A7J6HPZ4_CANSA</name>
<feature type="domain" description="RNase H type-1" evidence="1">
    <location>
        <begin position="172"/>
        <end position="267"/>
    </location>
</feature>
<dbReference type="Proteomes" id="UP000583929">
    <property type="component" value="Unassembled WGS sequence"/>
</dbReference>
<dbReference type="GO" id="GO:0004523">
    <property type="term" value="F:RNA-DNA hybrid ribonuclease activity"/>
    <property type="evidence" value="ECO:0007669"/>
    <property type="project" value="InterPro"/>
</dbReference>
<dbReference type="EMBL" id="JAATIQ010000034">
    <property type="protein sequence ID" value="KAF4397075.1"/>
    <property type="molecule type" value="Genomic_DNA"/>
</dbReference>
<dbReference type="Pfam" id="PF13456">
    <property type="entry name" value="RVT_3"/>
    <property type="match status" value="1"/>
</dbReference>
<accession>A0A7J6HPZ4</accession>
<reference evidence="2 3" key="1">
    <citation type="journal article" date="2020" name="bioRxiv">
        <title>Sequence and annotation of 42 cannabis genomes reveals extensive copy number variation in cannabinoid synthesis and pathogen resistance genes.</title>
        <authorList>
            <person name="Mckernan K.J."/>
            <person name="Helbert Y."/>
            <person name="Kane L.T."/>
            <person name="Ebling H."/>
            <person name="Zhang L."/>
            <person name="Liu B."/>
            <person name="Eaton Z."/>
            <person name="Mclaughlin S."/>
            <person name="Kingan S."/>
            <person name="Baybayan P."/>
            <person name="Concepcion G."/>
            <person name="Jordan M."/>
            <person name="Riva A."/>
            <person name="Barbazuk W."/>
            <person name="Harkins T."/>
        </authorList>
    </citation>
    <scope>NUCLEOTIDE SEQUENCE [LARGE SCALE GENOMIC DNA]</scope>
    <source>
        <strain evidence="3">cv. Jamaican Lion 4</strain>
        <tissue evidence="2">Leaf</tissue>
    </source>
</reference>
<protein>
    <recommendedName>
        <fullName evidence="1">RNase H type-1 domain-containing protein</fullName>
    </recommendedName>
</protein>
<dbReference type="AlphaFoldDB" id="A0A7J6HPZ4"/>
<evidence type="ECO:0000313" key="3">
    <source>
        <dbReference type="Proteomes" id="UP000583929"/>
    </source>
</evidence>
<sequence length="267" mass="29159">MFSTTDKLKIPLLSGSAREVLKLLRKGTDVDPLSHQCWPSQDLRGRRRHQIQFESLTRRLNFLTKQTVLKYFIQLVLYEARTDHNHCCCALRTRERLWLGPSVQAGGPPHVCPVISLSGCEDATLVATVGAAEGVAVGLVRECEDSGVVGEGVSGGEGESGVVAVVVIVGKAGAVVNDKGNIATIKTERSLSTDPLIGEGLAVCMAAELMHKMRVKNVFFQSDNMEVATDLSMEPGKDIHFKLTNIRKRFHQLCSHFSGWGIGHVNR</sequence>
<dbReference type="GO" id="GO:0003676">
    <property type="term" value="F:nucleic acid binding"/>
    <property type="evidence" value="ECO:0007669"/>
    <property type="project" value="InterPro"/>
</dbReference>
<organism evidence="2 3">
    <name type="scientific">Cannabis sativa</name>
    <name type="common">Hemp</name>
    <name type="synonym">Marijuana</name>
    <dbReference type="NCBI Taxonomy" id="3483"/>
    <lineage>
        <taxon>Eukaryota</taxon>
        <taxon>Viridiplantae</taxon>
        <taxon>Streptophyta</taxon>
        <taxon>Embryophyta</taxon>
        <taxon>Tracheophyta</taxon>
        <taxon>Spermatophyta</taxon>
        <taxon>Magnoliopsida</taxon>
        <taxon>eudicotyledons</taxon>
        <taxon>Gunneridae</taxon>
        <taxon>Pentapetalae</taxon>
        <taxon>rosids</taxon>
        <taxon>fabids</taxon>
        <taxon>Rosales</taxon>
        <taxon>Cannabaceae</taxon>
        <taxon>Cannabis</taxon>
    </lineage>
</organism>
<keyword evidence="3" id="KW-1185">Reference proteome</keyword>